<dbReference type="InterPro" id="IPR007421">
    <property type="entry name" value="Schlafen_AlbA_2_dom"/>
</dbReference>
<comment type="caution">
    <text evidence="2">The sequence shown here is derived from an EMBL/GenBank/DDBJ whole genome shotgun (WGS) entry which is preliminary data.</text>
</comment>
<feature type="domain" description="Schlafen AlbA-2" evidence="1">
    <location>
        <begin position="16"/>
        <end position="145"/>
    </location>
</feature>
<dbReference type="Pfam" id="PF04326">
    <property type="entry name" value="SLFN_AlbA_2"/>
    <property type="match status" value="1"/>
</dbReference>
<dbReference type="AlphaFoldDB" id="A0A059EBQ2"/>
<evidence type="ECO:0000313" key="2">
    <source>
        <dbReference type="EMBL" id="KCZ65078.1"/>
    </source>
</evidence>
<gene>
    <name evidence="2" type="ORF">HY36_01490</name>
</gene>
<reference evidence="2 3" key="1">
    <citation type="journal article" date="2014" name="Antonie Van Leeuwenhoek">
        <title>Hyphomonas beringensis sp. nov. and Hyphomonas chukchiensis sp. nov., isolated from surface seawater of the Bering Sea and Chukchi Sea.</title>
        <authorList>
            <person name="Li C."/>
            <person name="Lai Q."/>
            <person name="Li G."/>
            <person name="Dong C."/>
            <person name="Wang J."/>
            <person name="Liao Y."/>
            <person name="Shao Z."/>
        </authorList>
    </citation>
    <scope>NUCLEOTIDE SEQUENCE [LARGE SCALE GENOMIC DNA]</scope>
    <source>
        <strain evidence="2 3">22II1-22F38</strain>
    </source>
</reference>
<name>A0A059EBQ2_9PROT</name>
<dbReference type="Proteomes" id="UP000024547">
    <property type="component" value="Unassembled WGS sequence"/>
</dbReference>
<dbReference type="Gene3D" id="3.30.950.30">
    <property type="entry name" value="Schlafen, AAA domain"/>
    <property type="match status" value="1"/>
</dbReference>
<accession>A0A059EBQ2</accession>
<organism evidence="2 3">
    <name type="scientific">Hyphomonas atlantica</name>
    <dbReference type="NCBI Taxonomy" id="1280948"/>
    <lineage>
        <taxon>Bacteria</taxon>
        <taxon>Pseudomonadati</taxon>
        <taxon>Pseudomonadota</taxon>
        <taxon>Alphaproteobacteria</taxon>
        <taxon>Hyphomonadales</taxon>
        <taxon>Hyphomonadaceae</taxon>
        <taxon>Hyphomonas</taxon>
    </lineage>
</organism>
<dbReference type="InterPro" id="IPR038461">
    <property type="entry name" value="Schlafen_AlbA_2_dom_sf"/>
</dbReference>
<protein>
    <recommendedName>
        <fullName evidence="1">Schlafen AlbA-2 domain-containing protein</fullName>
    </recommendedName>
</protein>
<keyword evidence="3" id="KW-1185">Reference proteome</keyword>
<dbReference type="OrthoDB" id="9813285at2"/>
<dbReference type="eggNOG" id="COG2865">
    <property type="taxonomic scope" value="Bacteria"/>
</dbReference>
<dbReference type="PATRIC" id="fig|1280948.3.peg.289"/>
<dbReference type="STRING" id="1280948.HY36_01490"/>
<evidence type="ECO:0000313" key="3">
    <source>
        <dbReference type="Proteomes" id="UP000024547"/>
    </source>
</evidence>
<proteinExistence type="predicted"/>
<sequence>MSNETQFEKLLSDVRETLDIEVKETLDIAGDPNHRAALAKEIIALANHGGGFVIIGYEEKEDGDFVPSVNRKPSMMDWSTDKVQSIISRYVDPHMQCSVTQTSIPNSEDRCVIIAVPGGHKVPVRAKSGSPDNKTLVPNRVYVRRPGPNSEEPQSTHDWDELFSQIIRNRREELSEAFRSILEGVVPVSSATEEPADEALQKHIDQARSRWHARTSDLPDRHAAKLIYGYYDCAFQILGNFDIPSFKELREIVQSSVRNHSGWPPFVSLAGSEYAPQIVDGSLEFWRGPNTDGAEHTPDHHDFWRISPDGLLFIRRGYPEDGFFDGMEQGKYLDISTPTRRVGEAIMEAAYIARGLGASKANIKCEIHYFKLAGRELVSKGNTNRMLFDEYKNRQDEYNSKSVVAVSQLPGSLPEVVYKLLAPLYQLFGFFSLPKRLVEEELRDLLRYTH</sequence>
<dbReference type="RefSeq" id="WP_035547284.1">
    <property type="nucleotide sequence ID" value="NZ_AWFH01000001.1"/>
</dbReference>
<evidence type="ECO:0000259" key="1">
    <source>
        <dbReference type="Pfam" id="PF04326"/>
    </source>
</evidence>
<dbReference type="EMBL" id="AWFH01000001">
    <property type="protein sequence ID" value="KCZ65078.1"/>
    <property type="molecule type" value="Genomic_DNA"/>
</dbReference>